<evidence type="ECO:0000256" key="4">
    <source>
        <dbReference type="ARBA" id="ARBA00022452"/>
    </source>
</evidence>
<feature type="domain" description="PapC-like C-terminal" evidence="10">
    <location>
        <begin position="775"/>
        <end position="827"/>
    </location>
</feature>
<dbReference type="eggNOG" id="COG3188">
    <property type="taxonomic scope" value="Bacteria"/>
</dbReference>
<dbReference type="Gene3D" id="2.60.40.2610">
    <property type="entry name" value="Outer membrane usher protein FimD, plug domain"/>
    <property type="match status" value="1"/>
</dbReference>
<dbReference type="InterPro" id="IPR000015">
    <property type="entry name" value="Fimb_usher"/>
</dbReference>
<dbReference type="AlphaFoldDB" id="A0A077DFP0"/>
<sequence length="844" mass="94209">MKKNKRTITSSHRLTKIYSAIMLIGLIPYTAWADEEFIEFDPHFLQSIAGNTIDVSRFSYSNPVGAGNYIADINLNGEHRGRINLKFIESRDHHLAQLCASPELMTALDLTSDAIHSAKPVQDCLLFSQVVPEAKVNFDVSTLNLSVEIPQAFVVQRPRGYISPSRWQTGVPVAFIRYYANHYDTKTNNKHYNQTYLSLDTGFNIGSWAFRHRGSQSWVNGKRQHYQSNSTYIQRDIATVRGQLTIGDFTTNSTVMDAISIRGAQLASDDRMLATSERGYAPTIRGIANSNALVTVRQNGNVLKEVSVPAGPFVIDDLYPTGYAGDLEVEIRESNGEVRRFTVPYTATAQLIRPGYSRYVIAAGRYRYANRLYKEKVLQGTWQYGVTNGLTVNLGTILSNNYHSELFGISFNTPIGAFVTNATFSSAKFSPEHLNSAGKSDRIKGYNLYASYNTRINPTNTNLTVAAYRYLSNGYYSLTDFIEHNRDYFYEPRKINHRLFSYRPKNQFQVTIDQKLKDNWGHLYLTGSTSTYWSSNKRQFDYQVGYSNKYKNINYNISFYQTRNSTGERDRQIYLSLSMPLGSDNSTYVSQSLTHSRLNGVTTNTNLSGSLGKESQYTYSMSFNHQSQSRHNSFSFNNSYASPYARLDGGFTKSNDGSQQISLGVSGAIVAHPKGVTFTNSLGNTFAIIHAKGAKGAKITGSIGNEIDRFGNGIMPYLTPYAINNVGLDINSVPDTVELSATNQEVIPRANTALLVNFETTTGSVVFFEIKNTDRIPPIGTEVFDSKGQHIGIVAQGGRIYTRGAPASGKLQLSWGEQSCRINYRIPNDKQNSTTPVIIPVTCD</sequence>
<accession>A0A077DFP0</accession>
<evidence type="ECO:0000256" key="1">
    <source>
        <dbReference type="ARBA" id="ARBA00004571"/>
    </source>
</evidence>
<dbReference type="InterPro" id="IPR025949">
    <property type="entry name" value="PapC-like_C"/>
</dbReference>
<organism evidence="12 13">
    <name type="scientific">Basilea psittacipulmonis DSM 24701</name>
    <dbReference type="NCBI Taxonomy" id="1072685"/>
    <lineage>
        <taxon>Bacteria</taxon>
        <taxon>Pseudomonadati</taxon>
        <taxon>Pseudomonadota</taxon>
        <taxon>Betaproteobacteria</taxon>
        <taxon>Burkholderiales</taxon>
        <taxon>Alcaligenaceae</taxon>
        <taxon>Basilea</taxon>
    </lineage>
</organism>
<dbReference type="SUPFAM" id="SSF141729">
    <property type="entry name" value="FimD N-terminal domain-like"/>
    <property type="match status" value="1"/>
</dbReference>
<dbReference type="GO" id="GO:0009279">
    <property type="term" value="C:cell outer membrane"/>
    <property type="evidence" value="ECO:0007669"/>
    <property type="project" value="UniProtKB-SubCell"/>
</dbReference>
<evidence type="ECO:0000256" key="8">
    <source>
        <dbReference type="ARBA" id="ARBA00023237"/>
    </source>
</evidence>
<evidence type="ECO:0000259" key="10">
    <source>
        <dbReference type="Pfam" id="PF13953"/>
    </source>
</evidence>
<dbReference type="Gene3D" id="2.60.40.3110">
    <property type="match status" value="1"/>
</dbReference>
<dbReference type="STRING" id="1072685.IX83_00410"/>
<evidence type="ECO:0000256" key="5">
    <source>
        <dbReference type="ARBA" id="ARBA00022692"/>
    </source>
</evidence>
<keyword evidence="9" id="KW-1029">Fimbrium biogenesis</keyword>
<dbReference type="InterPro" id="IPR042186">
    <property type="entry name" value="FimD_plug_dom"/>
</dbReference>
<dbReference type="GO" id="GO:0009297">
    <property type="term" value="P:pilus assembly"/>
    <property type="evidence" value="ECO:0007669"/>
    <property type="project" value="InterPro"/>
</dbReference>
<dbReference type="PROSITE" id="PS01151">
    <property type="entry name" value="FIMBRIAL_USHER"/>
    <property type="match status" value="1"/>
</dbReference>
<gene>
    <name evidence="12" type="ORF">IX83_00410</name>
</gene>
<dbReference type="InterPro" id="IPR043142">
    <property type="entry name" value="PapC-like_C_sf"/>
</dbReference>
<keyword evidence="4" id="KW-1134">Transmembrane beta strand</keyword>
<keyword evidence="7 9" id="KW-0472">Membrane</keyword>
<dbReference type="InterPro" id="IPR025885">
    <property type="entry name" value="PapC_N"/>
</dbReference>
<dbReference type="FunFam" id="2.60.40.3110:FF:000001">
    <property type="entry name" value="Putative fimbrial outer membrane usher"/>
    <property type="match status" value="1"/>
</dbReference>
<evidence type="ECO:0000259" key="11">
    <source>
        <dbReference type="Pfam" id="PF13954"/>
    </source>
</evidence>
<feature type="domain" description="PapC N-terminal" evidence="11">
    <location>
        <begin position="39"/>
        <end position="181"/>
    </location>
</feature>
<keyword evidence="5 9" id="KW-0812">Transmembrane</keyword>
<evidence type="ECO:0000256" key="9">
    <source>
        <dbReference type="RuleBase" id="RU003884"/>
    </source>
</evidence>
<keyword evidence="6" id="KW-0732">Signal</keyword>
<evidence type="ECO:0000256" key="6">
    <source>
        <dbReference type="ARBA" id="ARBA00022729"/>
    </source>
</evidence>
<proteinExistence type="inferred from homology"/>
<evidence type="ECO:0000256" key="7">
    <source>
        <dbReference type="ARBA" id="ARBA00023136"/>
    </source>
</evidence>
<dbReference type="HOGENOM" id="CLU_009120_3_1_4"/>
<evidence type="ECO:0000313" key="13">
    <source>
        <dbReference type="Proteomes" id="UP000028945"/>
    </source>
</evidence>
<dbReference type="PANTHER" id="PTHR30451:SF20">
    <property type="entry name" value="FIMBRIAE USHER"/>
    <property type="match status" value="1"/>
</dbReference>
<dbReference type="RefSeq" id="WP_038497869.1">
    <property type="nucleotide sequence ID" value="NZ_AFWK01000025.1"/>
</dbReference>
<dbReference type="Gene3D" id="3.10.20.410">
    <property type="match status" value="1"/>
</dbReference>
<keyword evidence="3 9" id="KW-0813">Transport</keyword>
<dbReference type="Pfam" id="PF13954">
    <property type="entry name" value="PapC_N"/>
    <property type="match status" value="1"/>
</dbReference>
<dbReference type="Pfam" id="PF00577">
    <property type="entry name" value="Usher"/>
    <property type="match status" value="1"/>
</dbReference>
<dbReference type="Pfam" id="PF13953">
    <property type="entry name" value="PapC_C"/>
    <property type="match status" value="1"/>
</dbReference>
<evidence type="ECO:0000313" key="12">
    <source>
        <dbReference type="EMBL" id="AIL31988.1"/>
    </source>
</evidence>
<dbReference type="Gene3D" id="2.60.40.2070">
    <property type="match status" value="1"/>
</dbReference>
<evidence type="ECO:0000256" key="3">
    <source>
        <dbReference type="ARBA" id="ARBA00022448"/>
    </source>
</evidence>
<dbReference type="InterPro" id="IPR037224">
    <property type="entry name" value="PapC_N_sf"/>
</dbReference>
<dbReference type="PANTHER" id="PTHR30451">
    <property type="entry name" value="OUTER MEMBRANE USHER PROTEIN"/>
    <property type="match status" value="1"/>
</dbReference>
<keyword evidence="13" id="KW-1185">Reference proteome</keyword>
<comment type="subcellular location">
    <subcellularLocation>
        <location evidence="1 9">Cell outer membrane</location>
        <topology evidence="1 9">Multi-pass membrane protein</topology>
    </subcellularLocation>
</comment>
<protein>
    <submittedName>
        <fullName evidence="12">Fimbrial protein</fullName>
    </submittedName>
</protein>
<keyword evidence="8 9" id="KW-0998">Cell outer membrane</keyword>
<comment type="similarity">
    <text evidence="2 9">Belongs to the fimbrial export usher family.</text>
</comment>
<name>A0A077DFP0_9BURK</name>
<evidence type="ECO:0000256" key="2">
    <source>
        <dbReference type="ARBA" id="ARBA00008064"/>
    </source>
</evidence>
<dbReference type="Proteomes" id="UP000028945">
    <property type="component" value="Chromosome"/>
</dbReference>
<dbReference type="GO" id="GO:0015473">
    <property type="term" value="F:fimbrial usher porin activity"/>
    <property type="evidence" value="ECO:0007669"/>
    <property type="project" value="InterPro"/>
</dbReference>
<dbReference type="KEGG" id="bpsi:IX83_00410"/>
<reference evidence="12 13" key="1">
    <citation type="journal article" date="2014" name="BMC Genomics">
        <title>A genomic perspective on a new bacterial genus and species from the Alcaligenaceae family, Basilea psittacipulmonis.</title>
        <authorList>
            <person name="Whiteson K.L."/>
            <person name="Hernandez D."/>
            <person name="Lazarevic V."/>
            <person name="Gaia N."/>
            <person name="Farinelli L."/>
            <person name="Francois P."/>
            <person name="Pilo P."/>
            <person name="Frey J."/>
            <person name="Schrenzel J."/>
        </authorList>
    </citation>
    <scope>NUCLEOTIDE SEQUENCE [LARGE SCALE GENOMIC DNA]</scope>
    <source>
        <strain evidence="12 13">DSM 24701</strain>
    </source>
</reference>
<dbReference type="InterPro" id="IPR018030">
    <property type="entry name" value="Fimbrial_membr_usher_CS"/>
</dbReference>
<dbReference type="EMBL" id="CP009238">
    <property type="protein sequence ID" value="AIL31988.1"/>
    <property type="molecule type" value="Genomic_DNA"/>
</dbReference>